<evidence type="ECO:0000256" key="6">
    <source>
        <dbReference type="ARBA" id="ARBA00047942"/>
    </source>
</evidence>
<dbReference type="PANTHER" id="PTHR30481">
    <property type="entry name" value="DNA ADENINE METHYLASE"/>
    <property type="match status" value="1"/>
</dbReference>
<proteinExistence type="inferred from homology"/>
<evidence type="ECO:0000313" key="8">
    <source>
        <dbReference type="EMBL" id="ALJ03969.1"/>
    </source>
</evidence>
<dbReference type="Proteomes" id="UP000057981">
    <property type="component" value="Chromosome"/>
</dbReference>
<keyword evidence="4" id="KW-0808">Transferase</keyword>
<dbReference type="EMBL" id="CP012898">
    <property type="protein sequence ID" value="ALJ03969.1"/>
    <property type="molecule type" value="Genomic_DNA"/>
</dbReference>
<dbReference type="SUPFAM" id="SSF53335">
    <property type="entry name" value="S-adenosyl-L-methionine-dependent methyltransferases"/>
    <property type="match status" value="1"/>
</dbReference>
<dbReference type="GO" id="GO:0006298">
    <property type="term" value="P:mismatch repair"/>
    <property type="evidence" value="ECO:0007669"/>
    <property type="project" value="TreeGrafter"/>
</dbReference>
<dbReference type="PATRIC" id="fig|1736674.3.peg.385"/>
<dbReference type="PIRSF" id="PIRSF000398">
    <property type="entry name" value="M_m6A_EcoRV"/>
    <property type="match status" value="1"/>
</dbReference>
<dbReference type="GO" id="GO:0009307">
    <property type="term" value="P:DNA restriction-modification system"/>
    <property type="evidence" value="ECO:0007669"/>
    <property type="project" value="InterPro"/>
</dbReference>
<protein>
    <recommendedName>
        <fullName evidence="2">site-specific DNA-methyltransferase (adenine-specific)</fullName>
        <ecNumber evidence="2">2.1.1.72</ecNumber>
    </recommendedName>
</protein>
<evidence type="ECO:0000256" key="4">
    <source>
        <dbReference type="ARBA" id="ARBA00022679"/>
    </source>
</evidence>
<reference evidence="8 9" key="1">
    <citation type="submission" date="2015-10" db="EMBL/GenBank/DDBJ databases">
        <authorList>
            <person name="Gilbert D.G."/>
        </authorList>
    </citation>
    <scope>NUCLEOTIDE SEQUENCE [LARGE SCALE GENOMIC DNA]</scope>
    <source>
        <strain evidence="9">HZ-22</strain>
    </source>
</reference>
<sequence length="305" mass="35813">MKTAKPFLKWAGGKSQLINEIENSLPQDFKKKEFTFIEPFVGSGAVMFWMLNKYPNIKKAVINDINTDLTNTYITIRNNVREVIEQLDEWQSQYHQFINDSDARKEYYYKKRALFNTRESGNVEQSSLFIFLNRTCFNGLYRVNKSNGFNVPIGSYKTPLICDEENLLVVSKLLEKVEILNGDFEDTMFHVDKDTFFYFDPPYKPLSNTSSFNSYAKDEFNDNEQIRLRDFCEKLNTNEHYWMLSNSDVKGKNPNDNFFDDLYSNFNINRVQARRSINANPDKRGKLNELLITNYTTEAEYAKAI</sequence>
<dbReference type="GO" id="GO:1904047">
    <property type="term" value="F:S-adenosyl-L-methionine binding"/>
    <property type="evidence" value="ECO:0007669"/>
    <property type="project" value="TreeGrafter"/>
</dbReference>
<evidence type="ECO:0000256" key="5">
    <source>
        <dbReference type="ARBA" id="ARBA00022691"/>
    </source>
</evidence>
<keyword evidence="3 8" id="KW-0489">Methyltransferase</keyword>
<dbReference type="NCBIfam" id="TIGR00571">
    <property type="entry name" value="dam"/>
    <property type="match status" value="1"/>
</dbReference>
<dbReference type="OrthoDB" id="9805629at2"/>
<keyword evidence="9" id="KW-1185">Reference proteome</keyword>
<dbReference type="Gene3D" id="1.10.1020.10">
    <property type="entry name" value="Adenine-specific Methyltransferase, Domain 2"/>
    <property type="match status" value="1"/>
</dbReference>
<dbReference type="InterPro" id="IPR012327">
    <property type="entry name" value="MeTrfase_D12"/>
</dbReference>
<dbReference type="InterPro" id="IPR029063">
    <property type="entry name" value="SAM-dependent_MTases_sf"/>
</dbReference>
<name>A0A0P0D839_9FLAO</name>
<dbReference type="GO" id="GO:0032259">
    <property type="term" value="P:methylation"/>
    <property type="evidence" value="ECO:0007669"/>
    <property type="project" value="UniProtKB-KW"/>
</dbReference>
<feature type="binding site" evidence="7">
    <location>
        <position position="10"/>
    </location>
    <ligand>
        <name>S-adenosyl-L-methionine</name>
        <dbReference type="ChEBI" id="CHEBI:59789"/>
    </ligand>
</feature>
<accession>A0A0P0D839</accession>
<dbReference type="Gene3D" id="3.40.50.150">
    <property type="entry name" value="Vaccinia Virus protein VP39"/>
    <property type="match status" value="1"/>
</dbReference>
<evidence type="ECO:0000256" key="3">
    <source>
        <dbReference type="ARBA" id="ARBA00022603"/>
    </source>
</evidence>
<dbReference type="AlphaFoldDB" id="A0A0P0D839"/>
<evidence type="ECO:0000313" key="9">
    <source>
        <dbReference type="Proteomes" id="UP000057981"/>
    </source>
</evidence>
<evidence type="ECO:0000256" key="2">
    <source>
        <dbReference type="ARBA" id="ARBA00011900"/>
    </source>
</evidence>
<dbReference type="InterPro" id="IPR023095">
    <property type="entry name" value="Ade_MeTrfase_dom_2"/>
</dbReference>
<comment type="catalytic activity">
    <reaction evidence="6">
        <text>a 2'-deoxyadenosine in DNA + S-adenosyl-L-methionine = an N(6)-methyl-2'-deoxyadenosine in DNA + S-adenosyl-L-homocysteine + H(+)</text>
        <dbReference type="Rhea" id="RHEA:15197"/>
        <dbReference type="Rhea" id="RHEA-COMP:12418"/>
        <dbReference type="Rhea" id="RHEA-COMP:12419"/>
        <dbReference type="ChEBI" id="CHEBI:15378"/>
        <dbReference type="ChEBI" id="CHEBI:57856"/>
        <dbReference type="ChEBI" id="CHEBI:59789"/>
        <dbReference type="ChEBI" id="CHEBI:90615"/>
        <dbReference type="ChEBI" id="CHEBI:90616"/>
        <dbReference type="EC" id="2.1.1.72"/>
    </reaction>
</comment>
<organism evidence="8 9">
    <name type="scientific">Pseudalgibacter alginicilyticus</name>
    <dbReference type="NCBI Taxonomy" id="1736674"/>
    <lineage>
        <taxon>Bacteria</taxon>
        <taxon>Pseudomonadati</taxon>
        <taxon>Bacteroidota</taxon>
        <taxon>Flavobacteriia</taxon>
        <taxon>Flavobacteriales</taxon>
        <taxon>Flavobacteriaceae</taxon>
        <taxon>Pseudalgibacter</taxon>
    </lineage>
</organism>
<dbReference type="KEGG" id="ahz:APS56_01845"/>
<keyword evidence="5" id="KW-0949">S-adenosyl-L-methionine</keyword>
<dbReference type="PRINTS" id="PR00505">
    <property type="entry name" value="D12N6MTFRASE"/>
</dbReference>
<dbReference type="STRING" id="1736674.APS56_01845"/>
<comment type="similarity">
    <text evidence="1">Belongs to the N(4)/N(6)-methyltransferase family.</text>
</comment>
<dbReference type="GO" id="GO:0043565">
    <property type="term" value="F:sequence-specific DNA binding"/>
    <property type="evidence" value="ECO:0007669"/>
    <property type="project" value="TreeGrafter"/>
</dbReference>
<dbReference type="GO" id="GO:0009007">
    <property type="term" value="F:site-specific DNA-methyltransferase (adenine-specific) activity"/>
    <property type="evidence" value="ECO:0007669"/>
    <property type="project" value="UniProtKB-EC"/>
</dbReference>
<evidence type="ECO:0000256" key="7">
    <source>
        <dbReference type="PIRSR" id="PIRSR000398-1"/>
    </source>
</evidence>
<dbReference type="RefSeq" id="WP_054724231.1">
    <property type="nucleotide sequence ID" value="NZ_CP012898.1"/>
</dbReference>
<dbReference type="InterPro" id="IPR012263">
    <property type="entry name" value="M_m6A_EcoRV"/>
</dbReference>
<dbReference type="EC" id="2.1.1.72" evidence="2"/>
<dbReference type="REBASE" id="129823">
    <property type="entry name" value="M1.AspHZ22ORF1845P"/>
</dbReference>
<feature type="binding site" evidence="7">
    <location>
        <position position="200"/>
    </location>
    <ligand>
        <name>S-adenosyl-L-methionine</name>
        <dbReference type="ChEBI" id="CHEBI:59789"/>
    </ligand>
</feature>
<dbReference type="Pfam" id="PF02086">
    <property type="entry name" value="MethyltransfD12"/>
    <property type="match status" value="1"/>
</dbReference>
<evidence type="ECO:0000256" key="1">
    <source>
        <dbReference type="ARBA" id="ARBA00006594"/>
    </source>
</evidence>
<gene>
    <name evidence="8" type="ORF">APS56_01845</name>
</gene>
<dbReference type="PANTHER" id="PTHR30481:SF3">
    <property type="entry name" value="DNA ADENINE METHYLASE"/>
    <property type="match status" value="1"/>
</dbReference>
<feature type="binding site" evidence="7">
    <location>
        <position position="14"/>
    </location>
    <ligand>
        <name>S-adenosyl-L-methionine</name>
        <dbReference type="ChEBI" id="CHEBI:59789"/>
    </ligand>
</feature>
<feature type="binding site" evidence="7">
    <location>
        <position position="64"/>
    </location>
    <ligand>
        <name>S-adenosyl-L-methionine</name>
        <dbReference type="ChEBI" id="CHEBI:59789"/>
    </ligand>
</feature>